<dbReference type="PATRIC" id="fig|727.582.peg.950"/>
<reference evidence="1 2" key="1">
    <citation type="submission" date="2014-05" db="EMBL/GenBank/DDBJ databases">
        <title>Methylome analysis of the phasevarions of Haemophilus influenzae.</title>
        <authorList>
            <person name="Atack J.M."/>
            <person name="Fox K.L."/>
            <person name="Power P.M."/>
            <person name="Clark T."/>
            <person name="Jurcisek J."/>
            <person name="Korlach J."/>
            <person name="Bakaletz L.O."/>
            <person name="Jennings M.P."/>
        </authorList>
    </citation>
    <scope>NUCLEOTIDE SEQUENCE [LARGE SCALE GENOMIC DNA]</scope>
    <source>
        <strain evidence="1 2">1209</strain>
    </source>
</reference>
<protein>
    <submittedName>
        <fullName evidence="1">Uncharacterized protein</fullName>
    </submittedName>
</protein>
<organism evidence="1 2">
    <name type="scientific">Haemophilus influenzae</name>
    <dbReference type="NCBI Taxonomy" id="727"/>
    <lineage>
        <taxon>Bacteria</taxon>
        <taxon>Pseudomonadati</taxon>
        <taxon>Pseudomonadota</taxon>
        <taxon>Gammaproteobacteria</taxon>
        <taxon>Pasteurellales</taxon>
        <taxon>Pasteurellaceae</taxon>
        <taxon>Haemophilus</taxon>
    </lineage>
</organism>
<gene>
    <name evidence="1" type="ORF">NTHI1209_01036</name>
</gene>
<evidence type="ECO:0000313" key="1">
    <source>
        <dbReference type="EMBL" id="KIS35429.1"/>
    </source>
</evidence>
<accession>A0A158SX35</accession>
<dbReference type="Proteomes" id="UP000050700">
    <property type="component" value="Unassembled WGS sequence"/>
</dbReference>
<name>A0A158SX35_HAEIF</name>
<dbReference type="AlphaFoldDB" id="A0A158SX35"/>
<proteinExistence type="predicted"/>
<comment type="caution">
    <text evidence="1">The sequence shown here is derived from an EMBL/GenBank/DDBJ whole genome shotgun (WGS) entry which is preliminary data.</text>
</comment>
<evidence type="ECO:0000313" key="2">
    <source>
        <dbReference type="Proteomes" id="UP000050700"/>
    </source>
</evidence>
<sequence>MPLYCILLELLKNYFKLGPVDFSLSLRKILATLNTQEIPKLFI</sequence>
<dbReference type="EMBL" id="JMQP01000002">
    <property type="protein sequence ID" value="KIS35429.1"/>
    <property type="molecule type" value="Genomic_DNA"/>
</dbReference>